<dbReference type="SUPFAM" id="SSF103473">
    <property type="entry name" value="MFS general substrate transporter"/>
    <property type="match status" value="1"/>
</dbReference>
<dbReference type="PROSITE" id="PS50850">
    <property type="entry name" value="MFS"/>
    <property type="match status" value="1"/>
</dbReference>
<dbReference type="EMBL" id="JABXXQ010000081">
    <property type="protein sequence ID" value="NVN29904.1"/>
    <property type="molecule type" value="Genomic_DNA"/>
</dbReference>
<keyword evidence="2" id="KW-0813">Transport</keyword>
<dbReference type="InterPro" id="IPR044770">
    <property type="entry name" value="MFS_spinster-like"/>
</dbReference>
<dbReference type="InterPro" id="IPR036259">
    <property type="entry name" value="MFS_trans_sf"/>
</dbReference>
<evidence type="ECO:0000256" key="4">
    <source>
        <dbReference type="ARBA" id="ARBA00022989"/>
    </source>
</evidence>
<dbReference type="Pfam" id="PF07690">
    <property type="entry name" value="MFS_1"/>
    <property type="match status" value="1"/>
</dbReference>
<dbReference type="PANTHER" id="PTHR23505">
    <property type="entry name" value="SPINSTER"/>
    <property type="match status" value="1"/>
</dbReference>
<feature type="transmembrane region" description="Helical" evidence="6">
    <location>
        <begin position="56"/>
        <end position="81"/>
    </location>
</feature>
<evidence type="ECO:0000256" key="5">
    <source>
        <dbReference type="ARBA" id="ARBA00023136"/>
    </source>
</evidence>
<evidence type="ECO:0000256" key="6">
    <source>
        <dbReference type="SAM" id="Phobius"/>
    </source>
</evidence>
<feature type="transmembrane region" description="Helical" evidence="6">
    <location>
        <begin position="146"/>
        <end position="169"/>
    </location>
</feature>
<feature type="transmembrane region" description="Helical" evidence="6">
    <location>
        <begin position="313"/>
        <end position="331"/>
    </location>
</feature>
<evidence type="ECO:0000256" key="3">
    <source>
        <dbReference type="ARBA" id="ARBA00022692"/>
    </source>
</evidence>
<proteinExistence type="predicted"/>
<evidence type="ECO:0000259" key="7">
    <source>
        <dbReference type="PROSITE" id="PS50850"/>
    </source>
</evidence>
<evidence type="ECO:0000313" key="9">
    <source>
        <dbReference type="EMBL" id="NVN29904.1"/>
    </source>
</evidence>
<dbReference type="Proteomes" id="UP000557688">
    <property type="component" value="Unassembled WGS sequence"/>
</dbReference>
<dbReference type="Proteomes" id="UP000565205">
    <property type="component" value="Unassembled WGS sequence"/>
</dbReference>
<dbReference type="PANTHER" id="PTHR23505:SF79">
    <property type="entry name" value="PROTEIN SPINSTER"/>
    <property type="match status" value="1"/>
</dbReference>
<organism evidence="9 11">
    <name type="scientific">Endobacter medicaginis</name>
    <dbReference type="NCBI Taxonomy" id="1181271"/>
    <lineage>
        <taxon>Bacteria</taxon>
        <taxon>Pseudomonadati</taxon>
        <taxon>Pseudomonadota</taxon>
        <taxon>Alphaproteobacteria</taxon>
        <taxon>Acetobacterales</taxon>
        <taxon>Acetobacteraceae</taxon>
        <taxon>Endobacter</taxon>
    </lineage>
</organism>
<feature type="transmembrane region" description="Helical" evidence="6">
    <location>
        <begin position="189"/>
        <end position="210"/>
    </location>
</feature>
<dbReference type="RefSeq" id="WP_176622990.1">
    <property type="nucleotide sequence ID" value="NZ_JABXXQ010000081.1"/>
</dbReference>
<evidence type="ECO:0000313" key="8">
    <source>
        <dbReference type="EMBL" id="MBB3174171.1"/>
    </source>
</evidence>
<keyword evidence="5 6" id="KW-0472">Membrane</keyword>
<evidence type="ECO:0000256" key="1">
    <source>
        <dbReference type="ARBA" id="ARBA00004141"/>
    </source>
</evidence>
<dbReference type="EMBL" id="JACHXV010000006">
    <property type="protein sequence ID" value="MBB3174171.1"/>
    <property type="molecule type" value="Genomic_DNA"/>
</dbReference>
<dbReference type="GO" id="GO:0022857">
    <property type="term" value="F:transmembrane transporter activity"/>
    <property type="evidence" value="ECO:0007669"/>
    <property type="project" value="InterPro"/>
</dbReference>
<accession>A0A850NLX0</accession>
<reference evidence="8 10" key="2">
    <citation type="submission" date="2020-08" db="EMBL/GenBank/DDBJ databases">
        <title>Genomic Encyclopedia of Type Strains, Phase III (KMG-III): the genomes of soil and plant-associated and newly described type strains.</title>
        <authorList>
            <person name="Whitman W."/>
        </authorList>
    </citation>
    <scope>NUCLEOTIDE SEQUENCE [LARGE SCALE GENOMIC DNA]</scope>
    <source>
        <strain evidence="8 10">CECT 8088</strain>
    </source>
</reference>
<dbReference type="InterPro" id="IPR011701">
    <property type="entry name" value="MFS"/>
</dbReference>
<protein>
    <submittedName>
        <fullName evidence="8">MFS family permease</fullName>
    </submittedName>
    <submittedName>
        <fullName evidence="9">MFS transporter</fullName>
    </submittedName>
</protein>
<comment type="subcellular location">
    <subcellularLocation>
        <location evidence="1">Membrane</location>
        <topology evidence="1">Multi-pass membrane protein</topology>
    </subcellularLocation>
</comment>
<keyword evidence="4 6" id="KW-1133">Transmembrane helix</keyword>
<dbReference type="AlphaFoldDB" id="A0A850NLX0"/>
<dbReference type="GO" id="GO:0016020">
    <property type="term" value="C:membrane"/>
    <property type="evidence" value="ECO:0007669"/>
    <property type="project" value="UniProtKB-SubCell"/>
</dbReference>
<dbReference type="InterPro" id="IPR020846">
    <property type="entry name" value="MFS_dom"/>
</dbReference>
<evidence type="ECO:0000256" key="2">
    <source>
        <dbReference type="ARBA" id="ARBA00022448"/>
    </source>
</evidence>
<feature type="transmembrane region" description="Helical" evidence="6">
    <location>
        <begin position="87"/>
        <end position="107"/>
    </location>
</feature>
<gene>
    <name evidence="8" type="ORF">FHR90_002007</name>
    <name evidence="9" type="ORF">HUK83_06095</name>
</gene>
<feature type="transmembrane region" description="Helical" evidence="6">
    <location>
        <begin position="240"/>
        <end position="264"/>
    </location>
</feature>
<evidence type="ECO:0000313" key="10">
    <source>
        <dbReference type="Proteomes" id="UP000557688"/>
    </source>
</evidence>
<dbReference type="Gene3D" id="1.20.1250.20">
    <property type="entry name" value="MFS general substrate transporter like domains"/>
    <property type="match status" value="2"/>
</dbReference>
<keyword evidence="3 6" id="KW-0812">Transmembrane</keyword>
<evidence type="ECO:0000313" key="11">
    <source>
        <dbReference type="Proteomes" id="UP000565205"/>
    </source>
</evidence>
<name>A0A850NLX0_9PROT</name>
<feature type="transmembrane region" description="Helical" evidence="6">
    <location>
        <begin position="17"/>
        <end position="35"/>
    </location>
</feature>
<keyword evidence="10" id="KW-1185">Reference proteome</keyword>
<sequence>MTNPTSRTIAAVWPSRAAAWSACAILFLAYVLSFVDRGILGILAARVEADFHIGDVQFSLLQGFSFAVFYAAFGLPVAWLIDTGRRGLVVAGGILAWSLATALCGLCHSFAQIFVCRIVVGAGEATLLPGATSILKDSFPPQRRGIPLGVFAAGLFIGSAGAGLGTAAILRSIGSATPVLPLLGPLQPWRVVMLSVGLVGLPVALLAATIRIPRREAAASATLFDLRPLLSLYRARGRALWLHHLGFTAACFASYAIAAWMPLVFVRQFGWGLPKIGLVLGLLTLITGPLGSLAGGLLADLLARRGARDGKMLVGIVSALGMMVPALLFGLARTETLSLTLLAIYSFFASFIWGLAPGSLQEIVPGPVLGRVTAFYTAVVNLVAMSLGPLATALTARLFAPGPQALGHAISVVVPLACAAAAGGFAACRAPYRAIRDAPPD</sequence>
<feature type="transmembrane region" description="Helical" evidence="6">
    <location>
        <begin position="408"/>
        <end position="428"/>
    </location>
</feature>
<feature type="transmembrane region" description="Helical" evidence="6">
    <location>
        <begin position="337"/>
        <end position="356"/>
    </location>
</feature>
<feature type="transmembrane region" description="Helical" evidence="6">
    <location>
        <begin position="368"/>
        <end position="388"/>
    </location>
</feature>
<comment type="caution">
    <text evidence="9">The sequence shown here is derived from an EMBL/GenBank/DDBJ whole genome shotgun (WGS) entry which is preliminary data.</text>
</comment>
<feature type="domain" description="Major facilitator superfamily (MFS) profile" evidence="7">
    <location>
        <begin position="22"/>
        <end position="434"/>
    </location>
</feature>
<feature type="transmembrane region" description="Helical" evidence="6">
    <location>
        <begin position="276"/>
        <end position="301"/>
    </location>
</feature>
<reference evidence="9 11" key="1">
    <citation type="submission" date="2020-06" db="EMBL/GenBank/DDBJ databases">
        <title>Description of novel acetic acid bacteria.</title>
        <authorList>
            <person name="Sombolestani A."/>
        </authorList>
    </citation>
    <scope>NUCLEOTIDE SEQUENCE [LARGE SCALE GENOMIC DNA]</scope>
    <source>
        <strain evidence="9 11">LMG 26838</strain>
    </source>
</reference>